<name>A0ABS7QK38_9ACTN</name>
<feature type="region of interest" description="Disordered" evidence="1">
    <location>
        <begin position="1"/>
        <end position="23"/>
    </location>
</feature>
<dbReference type="Proteomes" id="UP001198565">
    <property type="component" value="Unassembled WGS sequence"/>
</dbReference>
<comment type="caution">
    <text evidence="2">The sequence shown here is derived from an EMBL/GenBank/DDBJ whole genome shotgun (WGS) entry which is preliminary data.</text>
</comment>
<proteinExistence type="predicted"/>
<organism evidence="2 3">
    <name type="scientific">Streptantibioticus parmotrematis</name>
    <dbReference type="NCBI Taxonomy" id="2873249"/>
    <lineage>
        <taxon>Bacteria</taxon>
        <taxon>Bacillati</taxon>
        <taxon>Actinomycetota</taxon>
        <taxon>Actinomycetes</taxon>
        <taxon>Kitasatosporales</taxon>
        <taxon>Streptomycetaceae</taxon>
        <taxon>Streptantibioticus</taxon>
    </lineage>
</organism>
<reference evidence="2 3" key="1">
    <citation type="submission" date="2021-08" db="EMBL/GenBank/DDBJ databases">
        <title>Streptomyces sp. PTM05 isolated from lichen.</title>
        <authorList>
            <person name="Somphong A."/>
            <person name="Phongsopitanun W."/>
            <person name="Tanasupawat S."/>
        </authorList>
    </citation>
    <scope>NUCLEOTIDE SEQUENCE [LARGE SCALE GENOMIC DNA]</scope>
    <source>
        <strain evidence="2 3">Ptm05</strain>
    </source>
</reference>
<dbReference type="RefSeq" id="WP_222973205.1">
    <property type="nucleotide sequence ID" value="NZ_JAINVZ010000001.1"/>
</dbReference>
<protein>
    <recommendedName>
        <fullName evidence="4">XRE family transcriptional regulator</fullName>
    </recommendedName>
</protein>
<gene>
    <name evidence="2" type="ORF">K7472_01675</name>
</gene>
<evidence type="ECO:0000256" key="1">
    <source>
        <dbReference type="SAM" id="MobiDB-lite"/>
    </source>
</evidence>
<dbReference type="EMBL" id="JAINVZ010000001">
    <property type="protein sequence ID" value="MBY8883556.1"/>
    <property type="molecule type" value="Genomic_DNA"/>
</dbReference>
<evidence type="ECO:0000313" key="3">
    <source>
        <dbReference type="Proteomes" id="UP001198565"/>
    </source>
</evidence>
<accession>A0ABS7QK38</accession>
<keyword evidence="3" id="KW-1185">Reference proteome</keyword>
<sequence>MATAASEREHQEALSTMPERRRPYSEIERNLHTGLFSDALRTAIEDSGLSLNRISSKLAERGVNVSATALSYWQRGSNRPERTDSLRAVGLLEEILNLPPNTLMTLLGPRRSRGRWAAPSTPLPTGALWSNSSHLNRTLSDLEKDALRSLWTVSTVYAHLHKRVLADRTLAETRIRKVVRAESDGVDRVIAVAHTEGLTMHFETVNTVRLGRIRTDPETGYSVAEFILDRMLNAGETATMEYISYSTVPEPSTRPYIRHSLYRPAAVLVLEVEFDQKAIPARCEGFYSPRRETPERSLGSLWIGTSNSAHLALSAPDAGMYGIRWDWD</sequence>
<evidence type="ECO:0000313" key="2">
    <source>
        <dbReference type="EMBL" id="MBY8883556.1"/>
    </source>
</evidence>
<evidence type="ECO:0008006" key="4">
    <source>
        <dbReference type="Google" id="ProtNLM"/>
    </source>
</evidence>